<dbReference type="GO" id="GO:0005524">
    <property type="term" value="F:ATP binding"/>
    <property type="evidence" value="ECO:0007669"/>
    <property type="project" value="UniProtKB-KW"/>
</dbReference>
<dbReference type="PANTHER" id="PTHR36766">
    <property type="entry name" value="PLANT BROAD-SPECTRUM MILDEW RESISTANCE PROTEIN RPW8"/>
    <property type="match status" value="1"/>
</dbReference>
<feature type="domain" description="Disease resistance protein winged helix" evidence="8">
    <location>
        <begin position="370"/>
        <end position="442"/>
    </location>
</feature>
<evidence type="ECO:0000256" key="1">
    <source>
        <dbReference type="ARBA" id="ARBA00022614"/>
    </source>
</evidence>
<dbReference type="EMBL" id="EQ974044">
    <property type="protein sequence ID" value="EEF34880.1"/>
    <property type="molecule type" value="Genomic_DNA"/>
</dbReference>
<dbReference type="GO" id="GO:0043531">
    <property type="term" value="F:ADP binding"/>
    <property type="evidence" value="ECO:0007669"/>
    <property type="project" value="InterPro"/>
</dbReference>
<feature type="domain" description="Disease resistance N-terminal" evidence="7">
    <location>
        <begin position="14"/>
        <end position="96"/>
    </location>
</feature>
<protein>
    <submittedName>
        <fullName evidence="10">Uncharacterized protein</fullName>
    </submittedName>
</protein>
<keyword evidence="5" id="KW-0067">ATP-binding</keyword>
<dbReference type="InterPro" id="IPR041118">
    <property type="entry name" value="Rx_N"/>
</dbReference>
<dbReference type="InterPro" id="IPR032675">
    <property type="entry name" value="LRR_dom_sf"/>
</dbReference>
<gene>
    <name evidence="10" type="ORF">RCOM_0174470</name>
</gene>
<evidence type="ECO:0000259" key="8">
    <source>
        <dbReference type="Pfam" id="PF23559"/>
    </source>
</evidence>
<keyword evidence="3" id="KW-0547">Nucleotide-binding</keyword>
<sequence>MAESILFDIAGEIILQLGSRAIQEIGLWWGVNDEIEKLKGTVSRIQAVLLDAEEKQAWNNQVKDWLGKLKEVVFEADDLLDDFSTEALRRQVMDGNRMTKEVRVFFSRSNQFAYGLKMAHKIKDLRERLDGIYADKDNLSLEEGLVEKDAMSTRLRDQTNSSIPEVVVGRDGDREAIIPLILGSSYDDNVSVISIVGIGGLGKTTLAQVIFNDERVRGHFELKLWDRENWDSLKRLLVSGASGSKIIVTTRSQKVAAIASTLSTHVLEGLSHSESWSLLVQIVFREKEPKNKRVIEIGNEIVKKCVGVPLAIRTIGSLLSFKNPETEWLPFMENELSKVTQTQNDILPTLRLSYDYLPSHLKHCFAYCRLFPKDYEIDVKTLIHLWIGQGFVKSSNSSQCPEEIALEYFMELAWRSFFQELRGDALGNVKSCKMHDLMNDLANLVAGTESNIISSKVNNIDEKTRYVSYEFDLDSSWQVPTYLLNAKGLRTFLLPSQVSSSNDSGRWEKSINKAIFSNFRRLRVFELHNLGIENLSPSIKKSKHLRYLDVSKNSGIKTLPNSITRLPNLQVLKLSGCKELKELPKEIRKLINLRHLDIEGCWSLNHMPSGIGKLTSLQTLTWFVVAKDCSASKHIGSLKELSRLNSLRGGIEIRNLGYMKTVPPEVEAEILKEKQHLQSLILSWNEDVNDNTVYSSYEENIERSSQSLYDNNRDAGSDERLLQSLQPHSNLQELKVYEYGGVRFSGWLSSLKNLVQLWIVNCKKCQSLPSLDQIPSLRELWISELYDLEYIDSEENNDLSEGGESMYFSSLKKLWIWKCPNLKGFRKRRSDSDGAATSTTIESGLSLLEIRNCASLTWMPLISSVSGKLNFENANLDSLQQTMKMKVRPTQLGGERFTSQLSSTTKLVTIWLKDCKGCQHLPPLDQIHSLRELYFDNLTDLEYIDMVGNNGLTGGGPFFQSLKKLWFWNCNKLKGWRRKVDDDATTTTVEQLPWFPCLSLLEIKECPNLTWMPLFPTLDERLYYVNAGSQPLQQTMKMKVMSTQREDLNFLKNTYPLENIQEIWISEISDLEYIDNDVESCINRQGGGSTIFPSLKKLWIHNCPILKGWWKKRDENDYKRAVQTLELPHFPCLSILEIKECPHLNCMPLFPFLDQRLYYVNVGKEPLKQTTEMKMKLDQYGDMRFASTGYALSKLKELWISNVADLQYIDNGKDNFLSKGGSTVFPFLKKLWIDNCPNLKGWWKTRDGDTTAFIAELPQFACLSLLEIKHCPHLSWMPLFPSVDERLYYVKSGIEPLLQTIKIKTVFQHEGPQPQLFTNLKELWLSELQDLEYIDYEVDGYLNKGQRGSRVCPFLKKLWIGYCPNLKGWWRKRDGDTTTLAELPQFPCLSVLEIKHCPIFSCMPLFPCLDERLYYVKSGVEPLVQTLKIKTSSNQLEGVQLFTKLKELWLSELEDLEYIDSDGNNCLSGGQRGSTVCPSLKKLWINYCPNLKGWWNVDADTTTTTTTKLPQFPCLSLLEIKHCPKLSCMPLFPSLDGRLYYVKSGIEPLLQTMKSKTISIQLEGAQAFTNLEEMWLSELEDLEYIDSEGYGSASGGQRGFTVCPSLKKLWIDYCPNLKGWWKMRDNGGTTSTATELPHFPSLSLLEIKHCPTLAWMPLFPYLDDKLLLEDANTEPLQQTMEMTAWRSSSSLVQPLSKLKILQIGAIEDLESLPKQWLQNLTSLQELYIKGCSRLTSLPQEMLHLTSLQKLSISGCPLLSERCRNNGVDWPNIAHIPNIETDW</sequence>
<dbReference type="Gene3D" id="3.80.10.10">
    <property type="entry name" value="Ribonuclease Inhibitor"/>
    <property type="match status" value="8"/>
</dbReference>
<dbReference type="GO" id="GO:0006952">
    <property type="term" value="P:defense response"/>
    <property type="evidence" value="ECO:0007669"/>
    <property type="project" value="UniProtKB-KW"/>
</dbReference>
<dbReference type="SUPFAM" id="SSF52540">
    <property type="entry name" value="P-loop containing nucleoside triphosphate hydrolases"/>
    <property type="match status" value="1"/>
</dbReference>
<name>B9SNB3_RICCO</name>
<feature type="domain" description="NB-ARC" evidence="6">
    <location>
        <begin position="224"/>
        <end position="287"/>
    </location>
</feature>
<dbReference type="eggNOG" id="KOG4658">
    <property type="taxonomic scope" value="Eukaryota"/>
</dbReference>
<reference evidence="11" key="1">
    <citation type="journal article" date="2010" name="Nat. Biotechnol.">
        <title>Draft genome sequence of the oilseed species Ricinus communis.</title>
        <authorList>
            <person name="Chan A.P."/>
            <person name="Crabtree J."/>
            <person name="Zhao Q."/>
            <person name="Lorenzi H."/>
            <person name="Orvis J."/>
            <person name="Puiu D."/>
            <person name="Melake-Berhan A."/>
            <person name="Jones K.M."/>
            <person name="Redman J."/>
            <person name="Chen G."/>
            <person name="Cahoon E.B."/>
            <person name="Gedil M."/>
            <person name="Stanke M."/>
            <person name="Haas B.J."/>
            <person name="Wortman J.R."/>
            <person name="Fraser-Liggett C.M."/>
            <person name="Ravel J."/>
            <person name="Rabinowicz P.D."/>
        </authorList>
    </citation>
    <scope>NUCLEOTIDE SEQUENCE [LARGE SCALE GENOMIC DNA]</scope>
    <source>
        <strain evidence="11">cv. Hale</strain>
    </source>
</reference>
<evidence type="ECO:0000256" key="2">
    <source>
        <dbReference type="ARBA" id="ARBA00022737"/>
    </source>
</evidence>
<dbReference type="InterPro" id="IPR027417">
    <property type="entry name" value="P-loop_NTPase"/>
</dbReference>
<dbReference type="Pfam" id="PF23559">
    <property type="entry name" value="WHD_DRP"/>
    <property type="match status" value="1"/>
</dbReference>
<dbReference type="Pfam" id="PF25019">
    <property type="entry name" value="LRR_R13L1-DRL21"/>
    <property type="match status" value="1"/>
</dbReference>
<dbReference type="Gene3D" id="1.20.5.4130">
    <property type="match status" value="1"/>
</dbReference>
<dbReference type="GO" id="GO:0051707">
    <property type="term" value="P:response to other organism"/>
    <property type="evidence" value="ECO:0007669"/>
    <property type="project" value="UniProtKB-ARBA"/>
</dbReference>
<dbReference type="PRINTS" id="PR00364">
    <property type="entry name" value="DISEASERSIST"/>
</dbReference>
<evidence type="ECO:0000313" key="10">
    <source>
        <dbReference type="EMBL" id="EEF34880.1"/>
    </source>
</evidence>
<dbReference type="Gene3D" id="1.10.8.430">
    <property type="entry name" value="Helical domain of apoptotic protease-activating factors"/>
    <property type="match status" value="1"/>
</dbReference>
<dbReference type="InterPro" id="IPR058922">
    <property type="entry name" value="WHD_DRP"/>
</dbReference>
<dbReference type="InterPro" id="IPR002182">
    <property type="entry name" value="NB-ARC"/>
</dbReference>
<dbReference type="FunFam" id="1.10.10.10:FF:000322">
    <property type="entry name" value="Probable disease resistance protein At1g63360"/>
    <property type="match status" value="1"/>
</dbReference>
<dbReference type="Pfam" id="PF18052">
    <property type="entry name" value="Rx_N"/>
    <property type="match status" value="1"/>
</dbReference>
<dbReference type="Gene3D" id="3.40.50.300">
    <property type="entry name" value="P-loop containing nucleotide triphosphate hydrolases"/>
    <property type="match status" value="1"/>
</dbReference>
<dbReference type="SUPFAM" id="SSF52047">
    <property type="entry name" value="RNI-like"/>
    <property type="match status" value="2"/>
</dbReference>
<dbReference type="Proteomes" id="UP000008311">
    <property type="component" value="Unassembled WGS sequence"/>
</dbReference>
<evidence type="ECO:0000259" key="7">
    <source>
        <dbReference type="Pfam" id="PF18052"/>
    </source>
</evidence>
<dbReference type="Gene3D" id="1.10.10.10">
    <property type="entry name" value="Winged helix-like DNA-binding domain superfamily/Winged helix DNA-binding domain"/>
    <property type="match status" value="1"/>
</dbReference>
<dbReference type="InParanoid" id="B9SNB3"/>
<dbReference type="InterPro" id="IPR042197">
    <property type="entry name" value="Apaf_helical"/>
</dbReference>
<organism evidence="10 11">
    <name type="scientific">Ricinus communis</name>
    <name type="common">Castor bean</name>
    <dbReference type="NCBI Taxonomy" id="3988"/>
    <lineage>
        <taxon>Eukaryota</taxon>
        <taxon>Viridiplantae</taxon>
        <taxon>Streptophyta</taxon>
        <taxon>Embryophyta</taxon>
        <taxon>Tracheophyta</taxon>
        <taxon>Spermatophyta</taxon>
        <taxon>Magnoliopsida</taxon>
        <taxon>eudicotyledons</taxon>
        <taxon>Gunneridae</taxon>
        <taxon>Pentapetalae</taxon>
        <taxon>rosids</taxon>
        <taxon>fabids</taxon>
        <taxon>Malpighiales</taxon>
        <taxon>Euphorbiaceae</taxon>
        <taxon>Acalyphoideae</taxon>
        <taxon>Acalypheae</taxon>
        <taxon>Ricinus</taxon>
    </lineage>
</organism>
<keyword evidence="2" id="KW-0677">Repeat</keyword>
<evidence type="ECO:0000256" key="4">
    <source>
        <dbReference type="ARBA" id="ARBA00022821"/>
    </source>
</evidence>
<keyword evidence="1" id="KW-0433">Leucine-rich repeat</keyword>
<evidence type="ECO:0000313" key="11">
    <source>
        <dbReference type="Proteomes" id="UP000008311"/>
    </source>
</evidence>
<evidence type="ECO:0000259" key="6">
    <source>
        <dbReference type="Pfam" id="PF00931"/>
    </source>
</evidence>
<evidence type="ECO:0000256" key="3">
    <source>
        <dbReference type="ARBA" id="ARBA00022741"/>
    </source>
</evidence>
<dbReference type="InterPro" id="IPR038005">
    <property type="entry name" value="RX-like_CC"/>
</dbReference>
<accession>B9SNB3</accession>
<dbReference type="InterPro" id="IPR036388">
    <property type="entry name" value="WH-like_DNA-bd_sf"/>
</dbReference>
<dbReference type="CDD" id="cd14798">
    <property type="entry name" value="RX-CC_like"/>
    <property type="match status" value="1"/>
</dbReference>
<evidence type="ECO:0000259" key="9">
    <source>
        <dbReference type="Pfam" id="PF25019"/>
    </source>
</evidence>
<dbReference type="SUPFAM" id="SSF52058">
    <property type="entry name" value="L domain-like"/>
    <property type="match status" value="2"/>
</dbReference>
<proteinExistence type="predicted"/>
<dbReference type="Pfam" id="PF00931">
    <property type="entry name" value="NB-ARC"/>
    <property type="match status" value="1"/>
</dbReference>
<dbReference type="InterPro" id="IPR056789">
    <property type="entry name" value="LRR_R13L1-DRL21"/>
</dbReference>
<keyword evidence="11" id="KW-1185">Reference proteome</keyword>
<dbReference type="PANTHER" id="PTHR36766:SF38">
    <property type="entry name" value="DISEASE RESISTANCE PROTEIN RGA3"/>
    <property type="match status" value="1"/>
</dbReference>
<keyword evidence="4" id="KW-0611">Plant defense</keyword>
<evidence type="ECO:0000256" key="5">
    <source>
        <dbReference type="ARBA" id="ARBA00022840"/>
    </source>
</evidence>
<feature type="domain" description="R13L1/DRL21-like LRR repeat region" evidence="9">
    <location>
        <begin position="638"/>
        <end position="784"/>
    </location>
</feature>